<dbReference type="SUPFAM" id="SSF46626">
    <property type="entry name" value="Cytochrome c"/>
    <property type="match status" value="1"/>
</dbReference>
<evidence type="ECO:0000256" key="8">
    <source>
        <dbReference type="SAM" id="SignalP"/>
    </source>
</evidence>
<proteinExistence type="predicted"/>
<dbReference type="PROSITE" id="PS51007">
    <property type="entry name" value="CYTC"/>
    <property type="match status" value="1"/>
</dbReference>
<gene>
    <name evidence="10" type="primary">cccB</name>
    <name evidence="10" type="ORF">ACFQMN_13520</name>
</gene>
<dbReference type="InterPro" id="IPR012218">
    <property type="entry name" value="Cyt_c_BACSU-c550-type"/>
</dbReference>
<evidence type="ECO:0000256" key="5">
    <source>
        <dbReference type="ARBA" id="ARBA00023004"/>
    </source>
</evidence>
<feature type="signal peptide" evidence="8">
    <location>
        <begin position="1"/>
        <end position="20"/>
    </location>
</feature>
<name>A0ABW2K7A2_9BACI</name>
<evidence type="ECO:0000259" key="9">
    <source>
        <dbReference type="PROSITE" id="PS51007"/>
    </source>
</evidence>
<dbReference type="Pfam" id="PF13442">
    <property type="entry name" value="Cytochrome_CBB3"/>
    <property type="match status" value="1"/>
</dbReference>
<evidence type="ECO:0000256" key="7">
    <source>
        <dbReference type="SAM" id="MobiDB-lite"/>
    </source>
</evidence>
<evidence type="ECO:0000256" key="2">
    <source>
        <dbReference type="ARBA" id="ARBA00022617"/>
    </source>
</evidence>
<dbReference type="InterPro" id="IPR054782">
    <property type="entry name" value="Cytochro_C551"/>
</dbReference>
<accession>A0ABW2K7A2</accession>
<evidence type="ECO:0000313" key="10">
    <source>
        <dbReference type="EMBL" id="MFC7321901.1"/>
    </source>
</evidence>
<evidence type="ECO:0000313" key="11">
    <source>
        <dbReference type="Proteomes" id="UP001596494"/>
    </source>
</evidence>
<dbReference type="InterPro" id="IPR036909">
    <property type="entry name" value="Cyt_c-like_dom_sf"/>
</dbReference>
<evidence type="ECO:0000256" key="6">
    <source>
        <dbReference type="PROSITE-ProRule" id="PRU00433"/>
    </source>
</evidence>
<dbReference type="InterPro" id="IPR051811">
    <property type="entry name" value="Cytochrome_c550/c551-like"/>
</dbReference>
<protein>
    <submittedName>
        <fullName evidence="10">Cytochrome c551</fullName>
    </submittedName>
</protein>
<keyword evidence="5 6" id="KW-0408">Iron</keyword>
<dbReference type="Proteomes" id="UP001596494">
    <property type="component" value="Unassembled WGS sequence"/>
</dbReference>
<keyword evidence="1" id="KW-0813">Transport</keyword>
<feature type="chain" id="PRO_5045811028" evidence="8">
    <location>
        <begin position="21"/>
        <end position="117"/>
    </location>
</feature>
<evidence type="ECO:0000256" key="4">
    <source>
        <dbReference type="ARBA" id="ARBA00022982"/>
    </source>
</evidence>
<keyword evidence="2 6" id="KW-0349">Heme</keyword>
<dbReference type="PANTHER" id="PTHR37823">
    <property type="entry name" value="CYTOCHROME C-553-LIKE"/>
    <property type="match status" value="1"/>
</dbReference>
<dbReference type="NCBIfam" id="NF045774">
    <property type="entry name" value="cytochro_C551"/>
    <property type="match status" value="1"/>
</dbReference>
<keyword evidence="11" id="KW-1185">Reference proteome</keyword>
<dbReference type="Gene3D" id="1.10.760.10">
    <property type="entry name" value="Cytochrome c-like domain"/>
    <property type="match status" value="1"/>
</dbReference>
<evidence type="ECO:0000256" key="3">
    <source>
        <dbReference type="ARBA" id="ARBA00022723"/>
    </source>
</evidence>
<comment type="caution">
    <text evidence="10">The sequence shown here is derived from an EMBL/GenBank/DDBJ whole genome shotgun (WGS) entry which is preliminary data.</text>
</comment>
<evidence type="ECO:0000256" key="1">
    <source>
        <dbReference type="ARBA" id="ARBA00022448"/>
    </source>
</evidence>
<sequence>MKKLLWASLVGMILVLGACGGGDDESGNGGESEDTGSEESSFDGDVAAAEEVFQQNCASCHGGDMEGNVGPALTEIGSKYSADEIQSIIQEGKGSMSAQNVEESDAELVASWLATME</sequence>
<organism evidence="10 11">
    <name type="scientific">Halobacillus campisalis</name>
    <dbReference type="NCBI Taxonomy" id="435909"/>
    <lineage>
        <taxon>Bacteria</taxon>
        <taxon>Bacillati</taxon>
        <taxon>Bacillota</taxon>
        <taxon>Bacilli</taxon>
        <taxon>Bacillales</taxon>
        <taxon>Bacillaceae</taxon>
        <taxon>Halobacillus</taxon>
    </lineage>
</organism>
<reference evidence="11" key="1">
    <citation type="journal article" date="2019" name="Int. J. Syst. Evol. Microbiol.">
        <title>The Global Catalogue of Microorganisms (GCM) 10K type strain sequencing project: providing services to taxonomists for standard genome sequencing and annotation.</title>
        <authorList>
            <consortium name="The Broad Institute Genomics Platform"/>
            <consortium name="The Broad Institute Genome Sequencing Center for Infectious Disease"/>
            <person name="Wu L."/>
            <person name="Ma J."/>
        </authorList>
    </citation>
    <scope>NUCLEOTIDE SEQUENCE [LARGE SCALE GENOMIC DNA]</scope>
    <source>
        <strain evidence="11">CCUG 73951</strain>
    </source>
</reference>
<dbReference type="PIRSF" id="PIRSF000025">
    <property type="entry name" value="Cytc_Bsub_c550"/>
    <property type="match status" value="1"/>
</dbReference>
<dbReference type="EMBL" id="JBHTBY010000011">
    <property type="protein sequence ID" value="MFC7321901.1"/>
    <property type="molecule type" value="Genomic_DNA"/>
</dbReference>
<dbReference type="PROSITE" id="PS51257">
    <property type="entry name" value="PROKAR_LIPOPROTEIN"/>
    <property type="match status" value="1"/>
</dbReference>
<dbReference type="PANTHER" id="PTHR37823:SF3">
    <property type="entry name" value="CYTOCHROME C-551"/>
    <property type="match status" value="1"/>
</dbReference>
<feature type="region of interest" description="Disordered" evidence="7">
    <location>
        <begin position="20"/>
        <end position="44"/>
    </location>
</feature>
<keyword evidence="3 6" id="KW-0479">Metal-binding</keyword>
<feature type="domain" description="Cytochrome c" evidence="9">
    <location>
        <begin position="44"/>
        <end position="117"/>
    </location>
</feature>
<feature type="compositionally biased region" description="Acidic residues" evidence="7">
    <location>
        <begin position="22"/>
        <end position="42"/>
    </location>
</feature>
<dbReference type="RefSeq" id="WP_289215834.1">
    <property type="nucleotide sequence ID" value="NZ_JAPVRC010000004.1"/>
</dbReference>
<keyword evidence="8" id="KW-0732">Signal</keyword>
<dbReference type="InterPro" id="IPR009056">
    <property type="entry name" value="Cyt_c-like_dom"/>
</dbReference>
<keyword evidence="4" id="KW-0249">Electron transport</keyword>